<proteinExistence type="predicted"/>
<accession>A0A923M672</accession>
<reference evidence="1" key="1">
    <citation type="submission" date="2020-08" db="EMBL/GenBank/DDBJ databases">
        <title>Ramlibacter sp. GTP1 16S ribosomal RNA gene genome sequencing and assembly.</title>
        <authorList>
            <person name="Kang M."/>
        </authorList>
    </citation>
    <scope>NUCLEOTIDE SEQUENCE</scope>
    <source>
        <strain evidence="1">GTP1</strain>
    </source>
</reference>
<comment type="caution">
    <text evidence="1">The sequence shown here is derived from an EMBL/GenBank/DDBJ whole genome shotgun (WGS) entry which is preliminary data.</text>
</comment>
<dbReference type="AlphaFoldDB" id="A0A923M672"/>
<evidence type="ECO:0000313" key="2">
    <source>
        <dbReference type="Proteomes" id="UP000596827"/>
    </source>
</evidence>
<protein>
    <submittedName>
        <fullName evidence="1">Uncharacterized protein</fullName>
    </submittedName>
</protein>
<dbReference type="Proteomes" id="UP000596827">
    <property type="component" value="Unassembled WGS sequence"/>
</dbReference>
<evidence type="ECO:0000313" key="1">
    <source>
        <dbReference type="EMBL" id="MBC5764110.1"/>
    </source>
</evidence>
<keyword evidence="2" id="KW-1185">Reference proteome</keyword>
<sequence length="59" mass="6610">MITTPLASPNLQLAARQRAMQLRDESFDSLFTSAAATLRRSAQRLAASLRRHERLRSIG</sequence>
<dbReference type="RefSeq" id="WP_187080509.1">
    <property type="nucleotide sequence ID" value="NZ_JACORU010000001.1"/>
</dbReference>
<dbReference type="EMBL" id="JACORU010000001">
    <property type="protein sequence ID" value="MBC5764110.1"/>
    <property type="molecule type" value="Genomic_DNA"/>
</dbReference>
<name>A0A923M672_9BURK</name>
<gene>
    <name evidence="1" type="ORF">H8R02_06580</name>
</gene>
<organism evidence="1 2">
    <name type="scientific">Ramlibacter albus</name>
    <dbReference type="NCBI Taxonomy" id="2079448"/>
    <lineage>
        <taxon>Bacteria</taxon>
        <taxon>Pseudomonadati</taxon>
        <taxon>Pseudomonadota</taxon>
        <taxon>Betaproteobacteria</taxon>
        <taxon>Burkholderiales</taxon>
        <taxon>Comamonadaceae</taxon>
        <taxon>Ramlibacter</taxon>
    </lineage>
</organism>